<accession>A0A4R6TWT6</accession>
<comment type="similarity">
    <text evidence="1">Belongs to the RlmJ family.</text>
</comment>
<dbReference type="InterPro" id="IPR007473">
    <property type="entry name" value="RlmJ"/>
</dbReference>
<dbReference type="PANTHER" id="PTHR37426">
    <property type="entry name" value="RIBOSOMAL RNA LARGE SUBUNIT METHYLTRANSFERASE J"/>
    <property type="match status" value="1"/>
</dbReference>
<proteinExistence type="inferred from homology"/>
<gene>
    <name evidence="1" type="primary">rlmJ</name>
    <name evidence="2" type="ORF">DFQ45_11216</name>
</gene>
<organism evidence="2 3">
    <name type="scientific">Thiopseudomonas denitrificans</name>
    <dbReference type="NCBI Taxonomy" id="1501432"/>
    <lineage>
        <taxon>Bacteria</taxon>
        <taxon>Pseudomonadati</taxon>
        <taxon>Pseudomonadota</taxon>
        <taxon>Gammaproteobacteria</taxon>
        <taxon>Pseudomonadales</taxon>
        <taxon>Pseudomonadaceae</taxon>
        <taxon>Thiopseudomonas</taxon>
    </lineage>
</organism>
<comment type="caution">
    <text evidence="2">The sequence shown here is derived from an EMBL/GenBank/DDBJ whole genome shotgun (WGS) entry which is preliminary data.</text>
</comment>
<keyword evidence="1 2" id="KW-0808">Transferase</keyword>
<keyword evidence="1" id="KW-0694">RNA-binding</keyword>
<feature type="active site" description="Proton acceptor" evidence="1">
    <location>
        <position position="162"/>
    </location>
</feature>
<dbReference type="PANTHER" id="PTHR37426:SF1">
    <property type="entry name" value="RIBOSOMAL RNA LARGE SUBUNIT METHYLTRANSFERASE J"/>
    <property type="match status" value="1"/>
</dbReference>
<feature type="binding site" evidence="1">
    <location>
        <position position="116"/>
    </location>
    <ligand>
        <name>S-adenosyl-L-methionine</name>
        <dbReference type="ChEBI" id="CHEBI:59789"/>
    </ligand>
</feature>
<keyword evidence="1 2" id="KW-0489">Methyltransferase</keyword>
<dbReference type="Proteomes" id="UP000294575">
    <property type="component" value="Unassembled WGS sequence"/>
</dbReference>
<name>A0A4R6TWT6_9GAMM</name>
<feature type="binding site" evidence="1">
    <location>
        <position position="162"/>
    </location>
    <ligand>
        <name>S-adenosyl-L-methionine</name>
        <dbReference type="ChEBI" id="CHEBI:59789"/>
    </ligand>
</feature>
<sequence length="276" mass="31263">MLSYRHSFHAGNFADVLKHIILLEMLQHMTAKEKGFAYVDTHGGAGLYNLQSAQADKLQEYQDGVAKLMDLDWPELALYREAIADVNKSGALKLYPGSPLFAARWLRPQDHGWFHELHPDDFPRLQANLKPYRKCKVYNSDGLAGLLAVLPPQSRRALVLIDPSYELKTEYDQVARTLLAAHKKFSSGTYAIWYPVVERQRIDRMQKQLVKAGIKDIQVFELGLAPDSPGRGMTASGMLVVNPPWQMMEKMQKLLPRLARVLDKDGKAFARCTQLS</sequence>
<dbReference type="GO" id="GO:0070475">
    <property type="term" value="P:rRNA base methylation"/>
    <property type="evidence" value="ECO:0007669"/>
    <property type="project" value="UniProtKB-UniRule"/>
</dbReference>
<dbReference type="EC" id="2.1.1.266" evidence="1"/>
<evidence type="ECO:0000313" key="3">
    <source>
        <dbReference type="Proteomes" id="UP000294575"/>
    </source>
</evidence>
<comment type="subunit">
    <text evidence="1">Monomer.</text>
</comment>
<evidence type="ECO:0000313" key="2">
    <source>
        <dbReference type="EMBL" id="TDQ36469.1"/>
    </source>
</evidence>
<dbReference type="GO" id="GO:0036307">
    <property type="term" value="F:23S rRNA (adenine(2030)-N(6))-methyltransferase activity"/>
    <property type="evidence" value="ECO:0007669"/>
    <property type="project" value="UniProtKB-UniRule"/>
</dbReference>
<dbReference type="GO" id="GO:0003723">
    <property type="term" value="F:RNA binding"/>
    <property type="evidence" value="ECO:0007669"/>
    <property type="project" value="UniProtKB-UniRule"/>
</dbReference>
<dbReference type="AlphaFoldDB" id="A0A4R6TWT6"/>
<dbReference type="HAMAP" id="MF_00934">
    <property type="entry name" value="23SrRNA_methyltr_J"/>
    <property type="match status" value="1"/>
</dbReference>
<dbReference type="OrthoDB" id="9791274at2"/>
<keyword evidence="3" id="KW-1185">Reference proteome</keyword>
<evidence type="ECO:0000256" key="1">
    <source>
        <dbReference type="HAMAP-Rule" id="MF_00934"/>
    </source>
</evidence>
<feature type="binding site" evidence="1">
    <location>
        <position position="98"/>
    </location>
    <ligand>
        <name>S-adenosyl-L-methionine</name>
        <dbReference type="ChEBI" id="CHEBI:59789"/>
    </ligand>
</feature>
<dbReference type="Pfam" id="PF04378">
    <property type="entry name" value="RsmJ"/>
    <property type="match status" value="1"/>
</dbReference>
<feature type="binding site" evidence="1">
    <location>
        <begin position="141"/>
        <end position="142"/>
    </location>
    <ligand>
        <name>S-adenosyl-L-methionine</name>
        <dbReference type="ChEBI" id="CHEBI:59789"/>
    </ligand>
</feature>
<feature type="site" description="Interaction with substrate rRNA" evidence="1">
    <location>
        <position position="4"/>
    </location>
</feature>
<dbReference type="GO" id="GO:0005829">
    <property type="term" value="C:cytosol"/>
    <property type="evidence" value="ECO:0007669"/>
    <property type="project" value="TreeGrafter"/>
</dbReference>
<keyword evidence="1" id="KW-0698">rRNA processing</keyword>
<dbReference type="EMBL" id="SNYK01000012">
    <property type="protein sequence ID" value="TDQ36469.1"/>
    <property type="molecule type" value="Genomic_DNA"/>
</dbReference>
<dbReference type="InterPro" id="IPR029063">
    <property type="entry name" value="SAM-dependent_MTases_sf"/>
</dbReference>
<comment type="catalytic activity">
    <reaction evidence="1">
        <text>adenosine(2030) in 23S rRNA + S-adenosyl-L-methionine = N(6)-methyladenosine(2030) in 23S rRNA + S-adenosyl-L-homocysteine + H(+)</text>
        <dbReference type="Rhea" id="RHEA:43736"/>
        <dbReference type="Rhea" id="RHEA-COMP:10668"/>
        <dbReference type="Rhea" id="RHEA-COMP:10669"/>
        <dbReference type="ChEBI" id="CHEBI:15378"/>
        <dbReference type="ChEBI" id="CHEBI:57856"/>
        <dbReference type="ChEBI" id="CHEBI:59789"/>
        <dbReference type="ChEBI" id="CHEBI:74411"/>
        <dbReference type="ChEBI" id="CHEBI:74449"/>
        <dbReference type="EC" id="2.1.1.266"/>
    </reaction>
</comment>
<keyword evidence="1" id="KW-0949">S-adenosyl-L-methionine</keyword>
<dbReference type="RefSeq" id="WP_101496013.1">
    <property type="nucleotide sequence ID" value="NZ_LNJZ01000003.1"/>
</dbReference>
<dbReference type="Gene3D" id="3.40.50.150">
    <property type="entry name" value="Vaccinia Virus protein VP39"/>
    <property type="match status" value="1"/>
</dbReference>
<feature type="binding site" evidence="1">
    <location>
        <position position="42"/>
    </location>
    <ligand>
        <name>S-adenosyl-L-methionine</name>
        <dbReference type="ChEBI" id="CHEBI:59789"/>
    </ligand>
</feature>
<reference evidence="2 3" key="1">
    <citation type="submission" date="2019-03" db="EMBL/GenBank/DDBJ databases">
        <title>Genomic Encyclopedia of Type Strains, Phase IV (KMG-IV): sequencing the most valuable type-strain genomes for metagenomic binning, comparative biology and taxonomic classification.</title>
        <authorList>
            <person name="Goeker M."/>
        </authorList>
    </citation>
    <scope>NUCLEOTIDE SEQUENCE [LARGE SCALE GENOMIC DNA]</scope>
    <source>
        <strain evidence="2 3">DSM 28679</strain>
    </source>
</reference>
<comment type="function">
    <text evidence="1">Specifically methylates the adenine in position 2030 of 23S rRNA.</text>
</comment>
<protein>
    <recommendedName>
        <fullName evidence="1">Ribosomal RNA large subunit methyltransferase J</fullName>
        <ecNumber evidence="1">2.1.1.266</ecNumber>
    </recommendedName>
    <alternativeName>
        <fullName evidence="1">23S rRNA (adenine(2030)-N6)-methyltransferase</fullName>
    </alternativeName>
    <alternativeName>
        <fullName evidence="1">23S rRNA m6A2030 methyltransferase</fullName>
    </alternativeName>
</protein>
<feature type="binding site" evidence="1">
    <location>
        <position position="19"/>
    </location>
    <ligand>
        <name>S-adenosyl-L-methionine</name>
        <dbReference type="ChEBI" id="CHEBI:59789"/>
    </ligand>
</feature>
<dbReference type="SUPFAM" id="SSF53335">
    <property type="entry name" value="S-adenosyl-L-methionine-dependent methyltransferases"/>
    <property type="match status" value="1"/>
</dbReference>